<reference evidence="2 3" key="1">
    <citation type="journal article" date="2016" name="Genome Announc.">
        <title>Complete Genome Sequence of Methylobacterium populi P-1M, Isolated from Pink-Pigmented Household Biofilm.</title>
        <authorList>
            <person name="Morohoshi T."/>
            <person name="Ikeda T."/>
        </authorList>
    </citation>
    <scope>NUCLEOTIDE SEQUENCE [LARGE SCALE GENOMIC DNA]</scope>
    <source>
        <strain evidence="2 3">P-1M</strain>
    </source>
</reference>
<dbReference type="AlphaFoldDB" id="A0A160PDY5"/>
<organism evidence="2 3">
    <name type="scientific">Methylorubrum populi</name>
    <dbReference type="NCBI Taxonomy" id="223967"/>
    <lineage>
        <taxon>Bacteria</taxon>
        <taxon>Pseudomonadati</taxon>
        <taxon>Pseudomonadota</taxon>
        <taxon>Alphaproteobacteria</taxon>
        <taxon>Hyphomicrobiales</taxon>
        <taxon>Methylobacteriaceae</taxon>
        <taxon>Methylorubrum</taxon>
    </lineage>
</organism>
<evidence type="ECO:0000313" key="2">
    <source>
        <dbReference type="EMBL" id="BAU90726.1"/>
    </source>
</evidence>
<dbReference type="EMBL" id="AP014809">
    <property type="protein sequence ID" value="BAU90726.1"/>
    <property type="molecule type" value="Genomic_DNA"/>
</dbReference>
<dbReference type="OrthoDB" id="8019634at2"/>
<feature type="chain" id="PRO_5007819435" description="Lipoprotein" evidence="1">
    <location>
        <begin position="23"/>
        <end position="127"/>
    </location>
</feature>
<evidence type="ECO:0008006" key="4">
    <source>
        <dbReference type="Google" id="ProtNLM"/>
    </source>
</evidence>
<gene>
    <name evidence="2" type="ORF">MPPM_2121</name>
</gene>
<keyword evidence="1" id="KW-0732">Signal</keyword>
<feature type="signal peptide" evidence="1">
    <location>
        <begin position="1"/>
        <end position="22"/>
    </location>
</feature>
<dbReference type="RefSeq" id="WP_096485014.1">
    <property type="nucleotide sequence ID" value="NZ_AP014809.1"/>
</dbReference>
<protein>
    <recommendedName>
        <fullName evidence="4">Lipoprotein</fullName>
    </recommendedName>
</protein>
<evidence type="ECO:0000313" key="3">
    <source>
        <dbReference type="Proteomes" id="UP000218288"/>
    </source>
</evidence>
<proteinExistence type="predicted"/>
<name>A0A160PDY5_9HYPH</name>
<evidence type="ECO:0000256" key="1">
    <source>
        <dbReference type="SAM" id="SignalP"/>
    </source>
</evidence>
<dbReference type="PROSITE" id="PS51257">
    <property type="entry name" value="PROKAR_LIPOPROTEIN"/>
    <property type="match status" value="1"/>
</dbReference>
<dbReference type="Proteomes" id="UP000218288">
    <property type="component" value="Chromosome"/>
</dbReference>
<accession>A0A160PDY5</accession>
<sequence>MRSTFSRTGRLLVAAGLVSLLAACNSAGRSTQYTSLEGYVPDPALKTATKSNLTGRVRHACTVTQAKLQKVEEAALAAPCGCYADRTLSALDKDEIASYRTTGYFNDTARAKALNALDSCKLPRPVV</sequence>